<dbReference type="AlphaFoldDB" id="I2GKS9"/>
<dbReference type="RefSeq" id="WP_009283083.1">
    <property type="nucleotide sequence ID" value="NZ_CAIT01000007.1"/>
</dbReference>
<dbReference type="OrthoDB" id="962841at2"/>
<dbReference type="EMBL" id="CAIT01000007">
    <property type="protein sequence ID" value="CCH54505.1"/>
    <property type="molecule type" value="Genomic_DNA"/>
</dbReference>
<organism evidence="1 2">
    <name type="scientific">Fibrisoma limi BUZ 3</name>
    <dbReference type="NCBI Taxonomy" id="1185876"/>
    <lineage>
        <taxon>Bacteria</taxon>
        <taxon>Pseudomonadati</taxon>
        <taxon>Bacteroidota</taxon>
        <taxon>Cytophagia</taxon>
        <taxon>Cytophagales</taxon>
        <taxon>Spirosomataceae</taxon>
        <taxon>Fibrisoma</taxon>
    </lineage>
</organism>
<dbReference type="STRING" id="1185876.BN8_03681"/>
<name>I2GKS9_9BACT</name>
<comment type="caution">
    <text evidence="1">The sequence shown here is derived from an EMBL/GenBank/DDBJ whole genome shotgun (WGS) entry which is preliminary data.</text>
</comment>
<proteinExistence type="predicted"/>
<reference evidence="1 2" key="1">
    <citation type="journal article" date="2012" name="J. Bacteriol.">
        <title>Genome Sequence of the Filamentous Bacterium Fibrisoma limi BUZ 3T.</title>
        <authorList>
            <person name="Filippini M."/>
            <person name="Qi W."/>
            <person name="Jaenicke S."/>
            <person name="Goesmann A."/>
            <person name="Smits T.H."/>
            <person name="Bagheri H.C."/>
        </authorList>
    </citation>
    <scope>NUCLEOTIDE SEQUENCE [LARGE SCALE GENOMIC DNA]</scope>
    <source>
        <strain evidence="2">BUZ 3T</strain>
    </source>
</reference>
<protein>
    <submittedName>
        <fullName evidence="1">Uncharacterized protein</fullName>
    </submittedName>
</protein>
<keyword evidence="2" id="KW-1185">Reference proteome</keyword>
<sequence length="166" mass="19408">MMYQLPINRPPRRRYCIGIDPDKTESGFAVWDRQDRKWLRHEGLEFWALQMACFEYPQAETEVFVEAGWHNQGMHRSKKDSLPKGFETWKAESREGYMWQRGADTGVNFGAGHAIIAVLRANHYLVKEYTPTSAKWDAELLRQITGIKARTNQDVRDAIRAAYMNR</sequence>
<dbReference type="eggNOG" id="ENOG50316P8">
    <property type="taxonomic scope" value="Bacteria"/>
</dbReference>
<evidence type="ECO:0000313" key="1">
    <source>
        <dbReference type="EMBL" id="CCH54505.1"/>
    </source>
</evidence>
<evidence type="ECO:0000313" key="2">
    <source>
        <dbReference type="Proteomes" id="UP000009309"/>
    </source>
</evidence>
<dbReference type="Proteomes" id="UP000009309">
    <property type="component" value="Unassembled WGS sequence"/>
</dbReference>
<accession>I2GKS9</accession>
<gene>
    <name evidence="1" type="ORF">BN8_03681</name>
</gene>